<organism evidence="1 2">
    <name type="scientific">Fictibacillus arsenicus</name>
    <dbReference type="NCBI Taxonomy" id="255247"/>
    <lineage>
        <taxon>Bacteria</taxon>
        <taxon>Bacillati</taxon>
        <taxon>Bacillota</taxon>
        <taxon>Bacilli</taxon>
        <taxon>Bacillales</taxon>
        <taxon>Fictibacillaceae</taxon>
        <taxon>Fictibacillus</taxon>
    </lineage>
</organism>
<reference evidence="1 2" key="1">
    <citation type="submission" date="2016-11" db="EMBL/GenBank/DDBJ databases">
        <authorList>
            <person name="Jaros S."/>
            <person name="Januszkiewicz K."/>
            <person name="Wedrychowicz H."/>
        </authorList>
    </citation>
    <scope>NUCLEOTIDE SEQUENCE [LARGE SCALE GENOMIC DNA]</scope>
    <source>
        <strain evidence="1 2">Con a/3</strain>
    </source>
</reference>
<comment type="caution">
    <text evidence="1">The sequence shown here is derived from an EMBL/GenBank/DDBJ whole genome shotgun (WGS) entry which is preliminary data.</text>
</comment>
<dbReference type="Proteomes" id="UP000188597">
    <property type="component" value="Unassembled WGS sequence"/>
</dbReference>
<sequence length="153" mass="14593">MGLAHAGFDVAPAADAVVGGLFGVVFAGLGVAAQVGGGFGFGGVPPGAGGGVEGGGELHGGAVGVEGGGVGDEGLEGVEVVGGGDGVFVAFEDGHGGCGLPFGAECVGGVGEGPGAVFGELHGVVLRFSRARTVVTFFACCFFEGFFIEASKW</sequence>
<dbReference type="AlphaFoldDB" id="A0A1V3FZJ9"/>
<protein>
    <submittedName>
        <fullName evidence="1">Uncharacterized protein</fullName>
    </submittedName>
</protein>
<evidence type="ECO:0000313" key="1">
    <source>
        <dbReference type="EMBL" id="OOE07015.1"/>
    </source>
</evidence>
<gene>
    <name evidence="1" type="ORF">UN64_19550</name>
</gene>
<name>A0A1V3FZJ9_9BACL</name>
<accession>A0A1V3FZJ9</accession>
<dbReference type="EMBL" id="MQMF01000012">
    <property type="protein sequence ID" value="OOE07015.1"/>
    <property type="molecule type" value="Genomic_DNA"/>
</dbReference>
<proteinExistence type="predicted"/>
<evidence type="ECO:0000313" key="2">
    <source>
        <dbReference type="Proteomes" id="UP000188597"/>
    </source>
</evidence>